<protein>
    <submittedName>
        <fullName evidence="3">Uncharacterized protein</fullName>
    </submittedName>
</protein>
<keyword evidence="4" id="KW-1185">Reference proteome</keyword>
<reference evidence="4" key="1">
    <citation type="journal article" date="2019" name="Int. J. Syst. Evol. Microbiol.">
        <title>The Global Catalogue of Microorganisms (GCM) 10K type strain sequencing project: providing services to taxonomists for standard genome sequencing and annotation.</title>
        <authorList>
            <consortium name="The Broad Institute Genomics Platform"/>
            <consortium name="The Broad Institute Genome Sequencing Center for Infectious Disease"/>
            <person name="Wu L."/>
            <person name="Ma J."/>
        </authorList>
    </citation>
    <scope>NUCLEOTIDE SEQUENCE [LARGE SCALE GENOMIC DNA]</scope>
    <source>
        <strain evidence="4">KCTC 52487</strain>
    </source>
</reference>
<evidence type="ECO:0000256" key="1">
    <source>
        <dbReference type="SAM" id="MobiDB-lite"/>
    </source>
</evidence>
<feature type="region of interest" description="Disordered" evidence="1">
    <location>
        <begin position="71"/>
        <end position="97"/>
    </location>
</feature>
<dbReference type="EMBL" id="JBHRSV010000005">
    <property type="protein sequence ID" value="MFC2925608.1"/>
    <property type="molecule type" value="Genomic_DNA"/>
</dbReference>
<comment type="caution">
    <text evidence="3">The sequence shown here is derived from an EMBL/GenBank/DDBJ whole genome shotgun (WGS) entry which is preliminary data.</text>
</comment>
<feature type="signal peptide" evidence="2">
    <location>
        <begin position="1"/>
        <end position="20"/>
    </location>
</feature>
<name>A0ABV6ZW11_9PROT</name>
<feature type="region of interest" description="Disordered" evidence="1">
    <location>
        <begin position="24"/>
        <end position="47"/>
    </location>
</feature>
<evidence type="ECO:0000313" key="3">
    <source>
        <dbReference type="EMBL" id="MFC2925608.1"/>
    </source>
</evidence>
<dbReference type="RefSeq" id="WP_343165373.1">
    <property type="nucleotide sequence ID" value="NZ_JBHRSV010000005.1"/>
</dbReference>
<feature type="chain" id="PRO_5046791071" evidence="2">
    <location>
        <begin position="21"/>
        <end position="97"/>
    </location>
</feature>
<evidence type="ECO:0000313" key="4">
    <source>
        <dbReference type="Proteomes" id="UP001595379"/>
    </source>
</evidence>
<organism evidence="3 4">
    <name type="scientific">Hyphobacterium vulgare</name>
    <dbReference type="NCBI Taxonomy" id="1736751"/>
    <lineage>
        <taxon>Bacteria</taxon>
        <taxon>Pseudomonadati</taxon>
        <taxon>Pseudomonadota</taxon>
        <taxon>Alphaproteobacteria</taxon>
        <taxon>Maricaulales</taxon>
        <taxon>Maricaulaceae</taxon>
        <taxon>Hyphobacterium</taxon>
    </lineage>
</organism>
<feature type="compositionally biased region" description="Basic and acidic residues" evidence="1">
    <location>
        <begin position="71"/>
        <end position="87"/>
    </location>
</feature>
<keyword evidence="2" id="KW-0732">Signal</keyword>
<accession>A0ABV6ZW11</accession>
<proteinExistence type="predicted"/>
<gene>
    <name evidence="3" type="ORF">ACFOOR_05770</name>
</gene>
<dbReference type="PROSITE" id="PS51257">
    <property type="entry name" value="PROKAR_LIPOPROTEIN"/>
    <property type="match status" value="1"/>
</dbReference>
<sequence length="97" mass="10552">MRITKLLAAAGLAALLAACATTDDGAQSQNDMVAENANVEPGSPDEMICRNERVTGQMIPRRVCMTRAERQAMEDRADETFRDESARNLRINPSGGQ</sequence>
<evidence type="ECO:0000256" key="2">
    <source>
        <dbReference type="SAM" id="SignalP"/>
    </source>
</evidence>
<dbReference type="Proteomes" id="UP001595379">
    <property type="component" value="Unassembled WGS sequence"/>
</dbReference>